<feature type="signal peptide" evidence="1">
    <location>
        <begin position="1"/>
        <end position="18"/>
    </location>
</feature>
<keyword evidence="3" id="KW-1185">Reference proteome</keyword>
<protein>
    <recommendedName>
        <fullName evidence="4">Peptidase inhibitor I78</fullName>
    </recommendedName>
</protein>
<evidence type="ECO:0000256" key="1">
    <source>
        <dbReference type="SAM" id="SignalP"/>
    </source>
</evidence>
<feature type="chain" id="PRO_5037160247" description="Peptidase inhibitor I78" evidence="1">
    <location>
        <begin position="19"/>
        <end position="100"/>
    </location>
</feature>
<sequence length="100" mass="10550">MKRLMQMSLIAATLSGCATVDPAPAEPVRIGADGACDAAGVQDRIGQTATAPLGAELLAATGARQLRWGPPRSAMTMDFRPDRLTVSYDDDMKIERISCG</sequence>
<dbReference type="PROSITE" id="PS51257">
    <property type="entry name" value="PROKAR_LIPOPROTEIN"/>
    <property type="match status" value="1"/>
</dbReference>
<gene>
    <name evidence="2" type="ORF">GCM10010990_13220</name>
</gene>
<name>A0A916YWF1_9SPHN</name>
<proteinExistence type="predicted"/>
<comment type="caution">
    <text evidence="2">The sequence shown here is derived from an EMBL/GenBank/DDBJ whole genome shotgun (WGS) entry which is preliminary data.</text>
</comment>
<dbReference type="RefSeq" id="WP_066775359.1">
    <property type="nucleotide sequence ID" value="NZ_BMIP01000002.1"/>
</dbReference>
<reference evidence="2" key="2">
    <citation type="submission" date="2020-09" db="EMBL/GenBank/DDBJ databases">
        <authorList>
            <person name="Sun Q."/>
            <person name="Zhou Y."/>
        </authorList>
    </citation>
    <scope>NUCLEOTIDE SEQUENCE</scope>
    <source>
        <strain evidence="2">CGMCC 1.15360</strain>
    </source>
</reference>
<dbReference type="EMBL" id="BMIP01000002">
    <property type="protein sequence ID" value="GGD65093.1"/>
    <property type="molecule type" value="Genomic_DNA"/>
</dbReference>
<dbReference type="Pfam" id="PF11720">
    <property type="entry name" value="Inhibitor_I78"/>
    <property type="match status" value="1"/>
</dbReference>
<evidence type="ECO:0000313" key="2">
    <source>
        <dbReference type="EMBL" id="GGD65093.1"/>
    </source>
</evidence>
<organism evidence="2 3">
    <name type="scientific">Croceicoccus mobilis</name>
    <dbReference type="NCBI Taxonomy" id="1703339"/>
    <lineage>
        <taxon>Bacteria</taxon>
        <taxon>Pseudomonadati</taxon>
        <taxon>Pseudomonadota</taxon>
        <taxon>Alphaproteobacteria</taxon>
        <taxon>Sphingomonadales</taxon>
        <taxon>Erythrobacteraceae</taxon>
        <taxon>Croceicoccus</taxon>
    </lineage>
</organism>
<dbReference type="AlphaFoldDB" id="A0A916YWF1"/>
<evidence type="ECO:0000313" key="3">
    <source>
        <dbReference type="Proteomes" id="UP000612349"/>
    </source>
</evidence>
<dbReference type="Proteomes" id="UP000612349">
    <property type="component" value="Unassembled WGS sequence"/>
</dbReference>
<dbReference type="InterPro" id="IPR021719">
    <property type="entry name" value="Prot_inh_I78"/>
</dbReference>
<accession>A0A916YWF1</accession>
<dbReference type="Gene3D" id="3.30.10.10">
    <property type="entry name" value="Trypsin Inhibitor V, subunit A"/>
    <property type="match status" value="1"/>
</dbReference>
<reference evidence="2" key="1">
    <citation type="journal article" date="2014" name="Int. J. Syst. Evol. Microbiol.">
        <title>Complete genome sequence of Corynebacterium casei LMG S-19264T (=DSM 44701T), isolated from a smear-ripened cheese.</title>
        <authorList>
            <consortium name="US DOE Joint Genome Institute (JGI-PGF)"/>
            <person name="Walter F."/>
            <person name="Albersmeier A."/>
            <person name="Kalinowski J."/>
            <person name="Ruckert C."/>
        </authorList>
    </citation>
    <scope>NUCLEOTIDE SEQUENCE</scope>
    <source>
        <strain evidence="2">CGMCC 1.15360</strain>
    </source>
</reference>
<keyword evidence="1" id="KW-0732">Signal</keyword>
<evidence type="ECO:0008006" key="4">
    <source>
        <dbReference type="Google" id="ProtNLM"/>
    </source>
</evidence>
<dbReference type="OrthoDB" id="8724542at2"/>